<comment type="caution">
    <text evidence="2">The sequence shown here is derived from an EMBL/GenBank/DDBJ whole genome shotgun (WGS) entry which is preliminary data.</text>
</comment>
<accession>A0A2I1H6B3</accession>
<feature type="compositionally biased region" description="Basic and acidic residues" evidence="1">
    <location>
        <begin position="100"/>
        <end position="117"/>
    </location>
</feature>
<sequence>MEFNVVKDYVEKYGGHFVKIIKINKIKYILIYFNNENDMLQAIYRSTMDEDIGKGLQMKSQEELIGKDGLDYGVYRKRLESTNLANKEEHGKLGDLNNKFSERLDKMTNKTNQEEKGTTSTEQDEVNENKKCVVTAQGRKDDSDSE</sequence>
<protein>
    <submittedName>
        <fullName evidence="2">Uncharacterized protein</fullName>
    </submittedName>
</protein>
<dbReference type="Proteomes" id="UP000234323">
    <property type="component" value="Unassembled WGS sequence"/>
</dbReference>
<proteinExistence type="predicted"/>
<feature type="region of interest" description="Disordered" evidence="1">
    <location>
        <begin position="86"/>
        <end position="146"/>
    </location>
</feature>
<dbReference type="AlphaFoldDB" id="A0A2I1H6B3"/>
<evidence type="ECO:0000313" key="2">
    <source>
        <dbReference type="EMBL" id="PKY54407.1"/>
    </source>
</evidence>
<organism evidence="2 3">
    <name type="scientific">Rhizophagus irregularis</name>
    <dbReference type="NCBI Taxonomy" id="588596"/>
    <lineage>
        <taxon>Eukaryota</taxon>
        <taxon>Fungi</taxon>
        <taxon>Fungi incertae sedis</taxon>
        <taxon>Mucoromycota</taxon>
        <taxon>Glomeromycotina</taxon>
        <taxon>Glomeromycetes</taxon>
        <taxon>Glomerales</taxon>
        <taxon>Glomeraceae</taxon>
        <taxon>Rhizophagus</taxon>
    </lineage>
</organism>
<gene>
    <name evidence="2" type="ORF">RhiirA4_473211</name>
</gene>
<dbReference type="EMBL" id="LLXI01001603">
    <property type="protein sequence ID" value="PKY54407.1"/>
    <property type="molecule type" value="Genomic_DNA"/>
</dbReference>
<keyword evidence="3" id="KW-1185">Reference proteome</keyword>
<name>A0A2I1H6B3_9GLOM</name>
<reference evidence="2 3" key="1">
    <citation type="submission" date="2015-10" db="EMBL/GenBank/DDBJ databases">
        <title>Genome analyses suggest a sexual origin of heterokaryosis in a supposedly ancient asexual fungus.</title>
        <authorList>
            <person name="Ropars J."/>
            <person name="Sedzielewska K."/>
            <person name="Noel J."/>
            <person name="Charron P."/>
            <person name="Farinelli L."/>
            <person name="Marton T."/>
            <person name="Kruger M."/>
            <person name="Pelin A."/>
            <person name="Brachmann A."/>
            <person name="Corradi N."/>
        </authorList>
    </citation>
    <scope>NUCLEOTIDE SEQUENCE [LARGE SCALE GENOMIC DNA]</scope>
    <source>
        <strain evidence="2 3">A4</strain>
    </source>
</reference>
<evidence type="ECO:0000313" key="3">
    <source>
        <dbReference type="Proteomes" id="UP000234323"/>
    </source>
</evidence>
<evidence type="ECO:0000256" key="1">
    <source>
        <dbReference type="SAM" id="MobiDB-lite"/>
    </source>
</evidence>